<name>A0ABQ5K693_9EUKA</name>
<keyword evidence="2" id="KW-1185">Reference proteome</keyword>
<accession>A0ABQ5K693</accession>
<evidence type="ECO:0000313" key="2">
    <source>
        <dbReference type="Proteomes" id="UP001057375"/>
    </source>
</evidence>
<comment type="caution">
    <text evidence="1">The sequence shown here is derived from an EMBL/GenBank/DDBJ whole genome shotgun (WGS) entry which is preliminary data.</text>
</comment>
<sequence>MGTLGFLTIEQCNKVDTEIKKKICKVIRYPFQAFPCSYLYSSRNDGGMGIISLLQTIDISRASALLEALSDPILQHPFLEDFLPLTLHSWEENILSFTMTGNGDIRRHSSPARIRSMNLNWLGPIM</sequence>
<reference evidence="1" key="1">
    <citation type="submission" date="2022-03" db="EMBL/GenBank/DDBJ databases">
        <title>Draft genome sequence of Aduncisulcus paluster, a free-living microaerophilic Fornicata.</title>
        <authorList>
            <person name="Yuyama I."/>
            <person name="Kume K."/>
            <person name="Tamura T."/>
            <person name="Inagaki Y."/>
            <person name="Hashimoto T."/>
        </authorList>
    </citation>
    <scope>NUCLEOTIDE SEQUENCE</scope>
    <source>
        <strain evidence="1">NY0171</strain>
    </source>
</reference>
<proteinExistence type="predicted"/>
<protein>
    <submittedName>
        <fullName evidence="1">Uncharacterized protein</fullName>
    </submittedName>
</protein>
<organism evidence="1 2">
    <name type="scientific">Aduncisulcus paluster</name>
    <dbReference type="NCBI Taxonomy" id="2918883"/>
    <lineage>
        <taxon>Eukaryota</taxon>
        <taxon>Metamonada</taxon>
        <taxon>Carpediemonas-like organisms</taxon>
        <taxon>Aduncisulcus</taxon>
    </lineage>
</organism>
<dbReference type="EMBL" id="BQXS01007572">
    <property type="protein sequence ID" value="GKT28082.1"/>
    <property type="molecule type" value="Genomic_DNA"/>
</dbReference>
<evidence type="ECO:0000313" key="1">
    <source>
        <dbReference type="EMBL" id="GKT28082.1"/>
    </source>
</evidence>
<gene>
    <name evidence="1" type="ORF">ADUPG1_004843</name>
</gene>
<feature type="non-terminal residue" evidence="1">
    <location>
        <position position="126"/>
    </location>
</feature>
<dbReference type="Proteomes" id="UP001057375">
    <property type="component" value="Unassembled WGS sequence"/>
</dbReference>